<reference evidence="2 3" key="1">
    <citation type="submission" date="2012-10" db="EMBL/GenBank/DDBJ databases">
        <title>Genome sequencing and analysis of entomopathogenic fungi Beauveria bassiana D1-5.</title>
        <authorList>
            <person name="Li Q."/>
            <person name="Wang L."/>
            <person name="Zhang Z."/>
            <person name="Wang Q."/>
            <person name="Ren J."/>
            <person name="Wang M."/>
            <person name="Xu W."/>
            <person name="Wang J."/>
            <person name="Lu Y."/>
            <person name="Du Q."/>
            <person name="Sun Z."/>
        </authorList>
    </citation>
    <scope>NUCLEOTIDE SEQUENCE [LARGE SCALE GENOMIC DNA]</scope>
    <source>
        <strain evidence="2 3">D1-5</strain>
    </source>
</reference>
<dbReference type="HOGENOM" id="CLU_060529_0_0_1"/>
<dbReference type="Pfam" id="PF18631">
    <property type="entry name" value="Cucumopine_C"/>
    <property type="match status" value="1"/>
</dbReference>
<comment type="caution">
    <text evidence="2">The sequence shown here is derived from an EMBL/GenBank/DDBJ whole genome shotgun (WGS) entry which is preliminary data.</text>
</comment>
<dbReference type="Gene3D" id="2.40.100.20">
    <property type="match status" value="1"/>
</dbReference>
<protein>
    <recommendedName>
        <fullName evidence="1">Cucumopine synthase C-terminal helical bundle domain-containing protein</fullName>
    </recommendedName>
</protein>
<sequence>MVSTRRINICWPQLNITVTAEMRHDVNPTLVDLLYENLPYRSLQNHALVSGDHLYHLVPTEKLIYTKADFKVPDRTTEPDGTVFLSGLQHLAVKYGPLTEYLPAAPCGNIVPEDMDKLRTAGRGIWKACNETKQVIEVIVWDASQPKPKGRIPLALERAGISPEIRDLVAAIHQETEASWSGISKDLAKVHQGLSPSLAGSKGSYFATMVFINGEIRPLGYNVLNNILKVAATQPNFDLEQLAALYTVFASVPSEFVGYTGANYLFSTHEAITAMIKKSVLQNRNKEDAREDLLAMVSAFAKYVNLLNAQNLHVFPWKHTKEYPISGVSQQVDVDSRSWLERLFAFVTSSLAPPSK</sequence>
<organism evidence="2 3">
    <name type="scientific">Beauveria bassiana D1-5</name>
    <dbReference type="NCBI Taxonomy" id="1245745"/>
    <lineage>
        <taxon>Eukaryota</taxon>
        <taxon>Fungi</taxon>
        <taxon>Dikarya</taxon>
        <taxon>Ascomycota</taxon>
        <taxon>Pezizomycotina</taxon>
        <taxon>Sordariomycetes</taxon>
        <taxon>Hypocreomycetidae</taxon>
        <taxon>Hypocreales</taxon>
        <taxon>Cordycipitaceae</taxon>
        <taxon>Beauveria</taxon>
    </lineage>
</organism>
<dbReference type="InterPro" id="IPR040602">
    <property type="entry name" value="Cucumopine_C"/>
</dbReference>
<dbReference type="eggNOG" id="ENOG502SKCA">
    <property type="taxonomic scope" value="Eukaryota"/>
</dbReference>
<evidence type="ECO:0000313" key="3">
    <source>
        <dbReference type="Proteomes" id="UP000030106"/>
    </source>
</evidence>
<accession>A0A0A2VCH0</accession>
<proteinExistence type="predicted"/>
<gene>
    <name evidence="2" type="ORF">BBAD15_g9147</name>
</gene>
<evidence type="ECO:0000313" key="2">
    <source>
        <dbReference type="EMBL" id="KGQ05596.1"/>
    </source>
</evidence>
<feature type="domain" description="Cucumopine synthase C-terminal helical bundle" evidence="1">
    <location>
        <begin position="165"/>
        <end position="313"/>
    </location>
</feature>
<dbReference type="Proteomes" id="UP000030106">
    <property type="component" value="Unassembled WGS sequence"/>
</dbReference>
<evidence type="ECO:0000259" key="1">
    <source>
        <dbReference type="Pfam" id="PF18631"/>
    </source>
</evidence>
<name>A0A0A2VCH0_BEABA</name>
<dbReference type="AlphaFoldDB" id="A0A0A2VCH0"/>
<dbReference type="OrthoDB" id="4299926at2759"/>
<dbReference type="EMBL" id="ANFO01000935">
    <property type="protein sequence ID" value="KGQ05596.1"/>
    <property type="molecule type" value="Genomic_DNA"/>
</dbReference>